<dbReference type="EMBL" id="CP011371">
    <property type="protein sequence ID" value="AKJ31149.1"/>
    <property type="molecule type" value="Genomic_DNA"/>
</dbReference>
<evidence type="ECO:0000256" key="2">
    <source>
        <dbReference type="ARBA" id="ARBA00023002"/>
    </source>
</evidence>
<dbReference type="RefSeq" id="WP_047196345.1">
    <property type="nucleotide sequence ID" value="NZ_CP011371.1"/>
</dbReference>
<dbReference type="SUPFAM" id="SSF51735">
    <property type="entry name" value="NAD(P)-binding Rossmann-fold domains"/>
    <property type="match status" value="1"/>
</dbReference>
<evidence type="ECO:0000313" key="4">
    <source>
        <dbReference type="Proteomes" id="UP000035352"/>
    </source>
</evidence>
<dbReference type="InterPro" id="IPR051122">
    <property type="entry name" value="SDR_DHRS6-like"/>
</dbReference>
<dbReference type="InterPro" id="IPR002347">
    <property type="entry name" value="SDR_fam"/>
</dbReference>
<dbReference type="KEGG" id="pbh:AAW51_4458"/>
<organism evidence="3 4">
    <name type="scientific">Caldimonas brevitalea</name>
    <dbReference type="NCBI Taxonomy" id="413882"/>
    <lineage>
        <taxon>Bacteria</taxon>
        <taxon>Pseudomonadati</taxon>
        <taxon>Pseudomonadota</taxon>
        <taxon>Betaproteobacteria</taxon>
        <taxon>Burkholderiales</taxon>
        <taxon>Sphaerotilaceae</taxon>
        <taxon>Caldimonas</taxon>
    </lineage>
</organism>
<name>A0A0G3BNW8_9BURK</name>
<reference evidence="3 4" key="1">
    <citation type="submission" date="2015-05" db="EMBL/GenBank/DDBJ databases">
        <authorList>
            <person name="Tang B."/>
            <person name="Yu Y."/>
        </authorList>
    </citation>
    <scope>NUCLEOTIDE SEQUENCE [LARGE SCALE GENOMIC DNA]</scope>
    <source>
        <strain evidence="3 4">DSM 7029</strain>
    </source>
</reference>
<dbReference type="NCBIfam" id="NF005449">
    <property type="entry name" value="PRK07041.1"/>
    <property type="match status" value="1"/>
</dbReference>
<evidence type="ECO:0000256" key="1">
    <source>
        <dbReference type="ARBA" id="ARBA00006484"/>
    </source>
</evidence>
<dbReference type="PATRIC" id="fig|413882.6.peg.4657"/>
<dbReference type="CDD" id="cd11731">
    <property type="entry name" value="Lin1944_like_SDR_c"/>
    <property type="match status" value="1"/>
</dbReference>
<dbReference type="PANTHER" id="PTHR43477:SF1">
    <property type="entry name" value="DIHYDROANTICAPSIN 7-DEHYDROGENASE"/>
    <property type="match status" value="1"/>
</dbReference>
<proteinExistence type="inferred from homology"/>
<gene>
    <name evidence="3" type="ORF">AAW51_4458</name>
</gene>
<accession>A0A0G3BNW8</accession>
<dbReference type="PANTHER" id="PTHR43477">
    <property type="entry name" value="DIHYDROANTICAPSIN 7-DEHYDROGENASE"/>
    <property type="match status" value="1"/>
</dbReference>
<comment type="similarity">
    <text evidence="1">Belongs to the short-chain dehydrogenases/reductases (SDR) family.</text>
</comment>
<dbReference type="InterPro" id="IPR036291">
    <property type="entry name" value="NAD(P)-bd_dom_sf"/>
</dbReference>
<dbReference type="Proteomes" id="UP000035352">
    <property type="component" value="Chromosome"/>
</dbReference>
<dbReference type="STRING" id="413882.AAW51_4458"/>
<sequence length="249" mass="26081">MQESTEMKQRTPQRVLVVGGGSGMGRAVVAQLLARGDAVVAAGRSRPRLNTLREALATPARLDTETVDVTQEQDVERLFRGIGELDHIVCTAADIAGAYELLPQLSMAAVERVVRSKLLGPLMLAKHGAPCLPTTGSITFTSGIAAYRPAPKGAAVAAANAGLEGLAKALAVELGPVRVNVVSPGWVDTGIWQHVAGDAKRSVLDAMAERLPVRRTGQPSDIAQAILHLLDNGYISGTVVHVDGGHRLA</sequence>
<dbReference type="Gene3D" id="3.40.50.720">
    <property type="entry name" value="NAD(P)-binding Rossmann-like Domain"/>
    <property type="match status" value="1"/>
</dbReference>
<protein>
    <submittedName>
        <fullName evidence="3">Short-chain dehydrogenase</fullName>
    </submittedName>
</protein>
<keyword evidence="2" id="KW-0560">Oxidoreductase</keyword>
<evidence type="ECO:0000313" key="3">
    <source>
        <dbReference type="EMBL" id="AKJ31149.1"/>
    </source>
</evidence>
<keyword evidence="4" id="KW-1185">Reference proteome</keyword>
<dbReference type="AlphaFoldDB" id="A0A0G3BNW8"/>
<dbReference type="PRINTS" id="PR00081">
    <property type="entry name" value="GDHRDH"/>
</dbReference>
<dbReference type="Pfam" id="PF13561">
    <property type="entry name" value="adh_short_C2"/>
    <property type="match status" value="1"/>
</dbReference>
<dbReference type="GO" id="GO:0016491">
    <property type="term" value="F:oxidoreductase activity"/>
    <property type="evidence" value="ECO:0007669"/>
    <property type="project" value="UniProtKB-KW"/>
</dbReference>